<organism evidence="1">
    <name type="scientific">Tanacetum cinerariifolium</name>
    <name type="common">Dalmatian daisy</name>
    <name type="synonym">Chrysanthemum cinerariifolium</name>
    <dbReference type="NCBI Taxonomy" id="118510"/>
    <lineage>
        <taxon>Eukaryota</taxon>
        <taxon>Viridiplantae</taxon>
        <taxon>Streptophyta</taxon>
        <taxon>Embryophyta</taxon>
        <taxon>Tracheophyta</taxon>
        <taxon>Spermatophyta</taxon>
        <taxon>Magnoliopsida</taxon>
        <taxon>eudicotyledons</taxon>
        <taxon>Gunneridae</taxon>
        <taxon>Pentapetalae</taxon>
        <taxon>asterids</taxon>
        <taxon>campanulids</taxon>
        <taxon>Asterales</taxon>
        <taxon>Asteraceae</taxon>
        <taxon>Asteroideae</taxon>
        <taxon>Anthemideae</taxon>
        <taxon>Anthemidinae</taxon>
        <taxon>Tanacetum</taxon>
    </lineage>
</organism>
<dbReference type="EMBL" id="BKCJ010007692">
    <property type="protein sequence ID" value="GEU78533.1"/>
    <property type="molecule type" value="Genomic_DNA"/>
</dbReference>
<comment type="caution">
    <text evidence="1">The sequence shown here is derived from an EMBL/GenBank/DDBJ whole genome shotgun (WGS) entry which is preliminary data.</text>
</comment>
<reference evidence="1" key="1">
    <citation type="journal article" date="2019" name="Sci. Rep.">
        <title>Draft genome of Tanacetum cinerariifolium, the natural source of mosquito coil.</title>
        <authorList>
            <person name="Yamashiro T."/>
            <person name="Shiraishi A."/>
            <person name="Satake H."/>
            <person name="Nakayama K."/>
        </authorList>
    </citation>
    <scope>NUCLEOTIDE SEQUENCE</scope>
</reference>
<name>A0A6L2MXC6_TANCI</name>
<sequence>MMLMRVALVVKVWPEMAYSGGKVMVAMVVVGCGDDDSGGVVCDVVAAEGWPKYGQCGADGRKKRDKEGGG</sequence>
<protein>
    <submittedName>
        <fullName evidence="1">Uncharacterized protein</fullName>
    </submittedName>
</protein>
<accession>A0A6L2MXC6</accession>
<dbReference type="AlphaFoldDB" id="A0A6L2MXC6"/>
<gene>
    <name evidence="1" type="ORF">Tci_050511</name>
</gene>
<proteinExistence type="predicted"/>
<evidence type="ECO:0000313" key="1">
    <source>
        <dbReference type="EMBL" id="GEU78533.1"/>
    </source>
</evidence>